<dbReference type="GO" id="GO:0005737">
    <property type="term" value="C:cytoplasm"/>
    <property type="evidence" value="ECO:0007669"/>
    <property type="project" value="TreeGrafter"/>
</dbReference>
<evidence type="ECO:0000313" key="3">
    <source>
        <dbReference type="EMBL" id="CAF5229622.1"/>
    </source>
</evidence>
<keyword evidence="1" id="KW-0472">Membrane</keyword>
<gene>
    <name evidence="3" type="ORF">SMN809_LOCUS86542</name>
</gene>
<comment type="caution">
    <text evidence="3">The sequence shown here is derived from an EMBL/GenBank/DDBJ whole genome shotgun (WGS) entry which is preliminary data.</text>
</comment>
<keyword evidence="1" id="KW-0812">Transmembrane</keyword>
<reference evidence="3" key="1">
    <citation type="submission" date="2021-02" db="EMBL/GenBank/DDBJ databases">
        <authorList>
            <person name="Nowell W R."/>
        </authorList>
    </citation>
    <scope>NUCLEOTIDE SEQUENCE</scope>
</reference>
<sequence length="99" mass="11532">MSKNKKFGWIEGEMWEKSPFTLGDFIKQRKRWLQGILLVVHDHRLPLRVRLGLGIALYSWVTLPITSLNVVLAPLCPIPLHWTLNFLINYVGAVNIYLY</sequence>
<dbReference type="GO" id="GO:0019187">
    <property type="term" value="F:beta-1,4-mannosyltransferase activity"/>
    <property type="evidence" value="ECO:0007669"/>
    <property type="project" value="InterPro"/>
</dbReference>
<dbReference type="PANTHER" id="PTHR16779:SF1">
    <property type="entry name" value="BETA-1,4-MANNOSYLTRANSFERASE EGH"/>
    <property type="match status" value="1"/>
</dbReference>
<feature type="domain" description="Glycosyltransferase 2-like" evidence="2">
    <location>
        <begin position="2"/>
        <end position="88"/>
    </location>
</feature>
<protein>
    <recommendedName>
        <fullName evidence="2">Glycosyltransferase 2-like domain-containing protein</fullName>
    </recommendedName>
</protein>
<feature type="non-terminal residue" evidence="3">
    <location>
        <position position="1"/>
    </location>
</feature>
<organism evidence="3 4">
    <name type="scientific">Rotaria magnacalcarata</name>
    <dbReference type="NCBI Taxonomy" id="392030"/>
    <lineage>
        <taxon>Eukaryota</taxon>
        <taxon>Metazoa</taxon>
        <taxon>Spiralia</taxon>
        <taxon>Gnathifera</taxon>
        <taxon>Rotifera</taxon>
        <taxon>Eurotatoria</taxon>
        <taxon>Bdelloidea</taxon>
        <taxon>Philodinida</taxon>
        <taxon>Philodinidae</taxon>
        <taxon>Rotaria</taxon>
    </lineage>
</organism>
<keyword evidence="1" id="KW-1133">Transmembrane helix</keyword>
<proteinExistence type="predicted"/>
<evidence type="ECO:0000259" key="2">
    <source>
        <dbReference type="Pfam" id="PF13632"/>
    </source>
</evidence>
<evidence type="ECO:0000256" key="1">
    <source>
        <dbReference type="SAM" id="Phobius"/>
    </source>
</evidence>
<dbReference type="InterPro" id="IPR001173">
    <property type="entry name" value="Glyco_trans_2-like"/>
</dbReference>
<name>A0A8S3KIJ8_9BILA</name>
<evidence type="ECO:0000313" key="4">
    <source>
        <dbReference type="Proteomes" id="UP000676336"/>
    </source>
</evidence>
<dbReference type="PANTHER" id="PTHR16779">
    <property type="entry name" value="BETA-1,4-MANNOSYLTRANSFERASE EGH"/>
    <property type="match status" value="1"/>
</dbReference>
<accession>A0A8S3KIJ8</accession>
<feature type="transmembrane region" description="Helical" evidence="1">
    <location>
        <begin position="78"/>
        <end position="98"/>
    </location>
</feature>
<dbReference type="EMBL" id="CAJOBI010371447">
    <property type="protein sequence ID" value="CAF5229622.1"/>
    <property type="molecule type" value="Genomic_DNA"/>
</dbReference>
<dbReference type="Pfam" id="PF13632">
    <property type="entry name" value="Glyco_trans_2_3"/>
    <property type="match status" value="1"/>
</dbReference>
<dbReference type="AlphaFoldDB" id="A0A8S3KIJ8"/>
<dbReference type="InterPro" id="IPR027389">
    <property type="entry name" value="B_mannosylTrfase_Bre-3/Egh"/>
</dbReference>
<dbReference type="Proteomes" id="UP000676336">
    <property type="component" value="Unassembled WGS sequence"/>
</dbReference>
<feature type="transmembrane region" description="Helical" evidence="1">
    <location>
        <begin position="51"/>
        <end position="72"/>
    </location>
</feature>